<evidence type="ECO:0000259" key="2">
    <source>
        <dbReference type="PROSITE" id="PS50093"/>
    </source>
</evidence>
<dbReference type="SMART" id="SM00089">
    <property type="entry name" value="PKD"/>
    <property type="match status" value="5"/>
</dbReference>
<dbReference type="InterPro" id="IPR051561">
    <property type="entry name" value="FRAS1_ECM"/>
</dbReference>
<dbReference type="PANTHER" id="PTHR45739:SF8">
    <property type="entry name" value="FRAS1-RELATED EXTRACELLULAR MATRIX PROTEIN 1"/>
    <property type="match status" value="1"/>
</dbReference>
<dbReference type="RefSeq" id="WP_321547895.1">
    <property type="nucleotide sequence ID" value="NZ_JAXIVS010000007.1"/>
</dbReference>
<dbReference type="InterPro" id="IPR022409">
    <property type="entry name" value="PKD/Chitinase_dom"/>
</dbReference>
<organism evidence="3 4">
    <name type="scientific">Hyalangium rubrum</name>
    <dbReference type="NCBI Taxonomy" id="3103134"/>
    <lineage>
        <taxon>Bacteria</taxon>
        <taxon>Pseudomonadati</taxon>
        <taxon>Myxococcota</taxon>
        <taxon>Myxococcia</taxon>
        <taxon>Myxococcales</taxon>
        <taxon>Cystobacterineae</taxon>
        <taxon>Archangiaceae</taxon>
        <taxon>Hyalangium</taxon>
    </lineage>
</organism>
<feature type="domain" description="PKD" evidence="2">
    <location>
        <begin position="1822"/>
        <end position="1874"/>
    </location>
</feature>
<comment type="caution">
    <text evidence="3">The sequence shown here is derived from an EMBL/GenBank/DDBJ whole genome shotgun (WGS) entry which is preliminary data.</text>
</comment>
<feature type="compositionally biased region" description="Low complexity" evidence="1">
    <location>
        <begin position="1978"/>
        <end position="1988"/>
    </location>
</feature>
<evidence type="ECO:0000313" key="4">
    <source>
        <dbReference type="Proteomes" id="UP001291309"/>
    </source>
</evidence>
<dbReference type="EMBL" id="JAXIVS010000007">
    <property type="protein sequence ID" value="MDY7229175.1"/>
    <property type="molecule type" value="Genomic_DNA"/>
</dbReference>
<proteinExistence type="predicted"/>
<dbReference type="Pfam" id="PF18911">
    <property type="entry name" value="PKD_4"/>
    <property type="match status" value="2"/>
</dbReference>
<protein>
    <submittedName>
        <fullName evidence="3">Ig-like domain-containing protein</fullName>
    </submittedName>
</protein>
<evidence type="ECO:0000313" key="3">
    <source>
        <dbReference type="EMBL" id="MDY7229175.1"/>
    </source>
</evidence>
<dbReference type="Gene3D" id="2.60.40.2810">
    <property type="match status" value="1"/>
</dbReference>
<dbReference type="InterPro" id="IPR013783">
    <property type="entry name" value="Ig-like_fold"/>
</dbReference>
<dbReference type="Gene3D" id="2.60.40.10">
    <property type="entry name" value="Immunoglobulins"/>
    <property type="match status" value="3"/>
</dbReference>
<dbReference type="Pfam" id="PF17963">
    <property type="entry name" value="Big_9"/>
    <property type="match status" value="8"/>
</dbReference>
<accession>A0ABU5H6S3</accession>
<name>A0ABU5H6S3_9BACT</name>
<gene>
    <name evidence="3" type="ORF">SYV04_22370</name>
</gene>
<dbReference type="PROSITE" id="PS50093">
    <property type="entry name" value="PKD"/>
    <property type="match status" value="2"/>
</dbReference>
<dbReference type="SUPFAM" id="SSF49299">
    <property type="entry name" value="PKD domain"/>
    <property type="match status" value="2"/>
</dbReference>
<keyword evidence="4" id="KW-1185">Reference proteome</keyword>
<dbReference type="CDD" id="cd11304">
    <property type="entry name" value="Cadherin_repeat"/>
    <property type="match status" value="1"/>
</dbReference>
<dbReference type="Proteomes" id="UP001291309">
    <property type="component" value="Unassembled WGS sequence"/>
</dbReference>
<dbReference type="CDD" id="cd00146">
    <property type="entry name" value="PKD"/>
    <property type="match status" value="2"/>
</dbReference>
<dbReference type="InterPro" id="IPR000601">
    <property type="entry name" value="PKD_dom"/>
</dbReference>
<reference evidence="3 4" key="1">
    <citation type="submission" date="2023-12" db="EMBL/GenBank/DDBJ databases">
        <title>the genome sequence of Hyalangium sp. s54d21.</title>
        <authorList>
            <person name="Zhang X."/>
        </authorList>
    </citation>
    <scope>NUCLEOTIDE SEQUENCE [LARGE SCALE GENOMIC DNA]</scope>
    <source>
        <strain evidence="4">s54d21</strain>
    </source>
</reference>
<feature type="region of interest" description="Disordered" evidence="1">
    <location>
        <begin position="1960"/>
        <end position="1988"/>
    </location>
</feature>
<feature type="compositionally biased region" description="Acidic residues" evidence="1">
    <location>
        <begin position="1964"/>
        <end position="1976"/>
    </location>
</feature>
<feature type="domain" description="PKD" evidence="2">
    <location>
        <begin position="1733"/>
        <end position="1787"/>
    </location>
</feature>
<sequence>MNHPPLNRLVLVSVLLSLGMACRDPAPASLAAHPAPPHVSPEAPGTPFDLGEVIRRAHFAYRPEGNGWTAGHGTWSARATAQGLTITPRHALEPAAQASAPRILKGTPITFGAPVLSRGERQLERAAPKGTVREDGSLALTWGEVEERLENSEDGITQSLRFTREPRGEGALRLRMPVSGLGFAGETPRGAHFADETGLGVRHGDATWTDASGRRTELRTRAVEGGVEFQVPAALLTGSSFPSTLAFNISPEFGLDLPVLNPGAGTQREPAVASNGTDYLVVWTDTRNEEGTSDLYATRVSASGDVLDPLGIDLTPTTNAQSNAAVVFDGTNYFVVWQDGRRGSGTDIYGARVSPSGVVLDPSGLAISTSGTLNHFKRQPKLLFDGTNHLVVWQEQLGFTTPFDLYGQRVSRTGALVGSRITVCNTTSNQSNAALGFDGTNYLVVWQDDRAGNDDLYGTRISTLGTVLDPPSGLALITTSTAQGNPTVAFNGLSYFIAWNEFSTQGDIFGARITTSGSVLDPSGLALIQATANQTHPKLLRRGNEYLLTWQDFRLGQWDIYAARVNFTGASIDGQGFPIYTGAGNQTGPVTAANSTGSLIAWTDAQALDIRGARLNSTRTVLDPSGLTISTAPNSQVAPAMAFDGTNYLVTWHDNRDGEFNLYGVRVSSDGTVLDPSGFVISNALSHQRYPAVSFDGTNYLVVWEDSRASPLDIYGARVSPAGTVLDPNGFLIFDGANWQEQPAVAFDGTNHLVVWESVSGSIVVIRATRISPAGVVLDPTGITLGTSPQSRYDPKLAFDGTNYLVVWSDYRDAPYFDIYGTRVSPAGAVLDPTGILFAGGTDSQRNPALAFDGTHYLVVWGDHRGWNLFAQRFTPAGTSPDAAPIPLSQAAQTQYYPSVTYDGTEFVIAWQDNRSDAGYDIYGGRITREGVPRDSDGFILSATPTAEVSPALASSGGGNSLVVYQSRDLSLGRNVQRLRARRITQTNTPPMANPGSVTTGEDVPASVVLSGSDPEGDALTYTLVSAPAHGTLTGTAPSLTYTPAPDYHGPDSFTFTVSDSLGTSAPATVSLTITPVNDAPGAASLSLVTPEDTGKELTLTGSDLDGDPLSFTVASAPSHGTLTGTAPNLTYTPAPDYHGPDSFTFTVSDGQSTSAPATVSIDVTSENDQPIALAQSRETDEDVPLSLTLTGSDVDGDPLTFSITTMPEHGTLTGTPPNLTYAPASDYHGPDSFTFVAFDGQAFSVPATVSISVAPRNDVPEATARSVTTEEDTSLPVALSGSDVDGDSLTFALASQPTHGTLSGTAPNLIYTPASDYHGPDSFTFTVSDGQLTSTPATVALTVLSRNDSPVARARSQTTEEDTQVLVSLSGTDVDGDTLSFTVVSDPSHGTLTGTAPDLTYTPAPGYHGPDRFTFTVSDGQISSAPATVSLTITSVSDLPVAHAQDATTSEDTEVSLTLTGSDEDGTSLSFQIASEPTHGTLIGVAPSLTYTPAPDYHGADSFTFTVSDGQGSSAPATVSLTVTPLNDAPVAVAHSLTTEEDTATAITLAGSDVDGDTLSFALASQPAHGTLTGTAPDLTYTPAPDYHGSDSFTFTVSDGQATSAPATVSLTVVSRNDAPVSEPQALTVPAGHPTPLYLTGNDEDGDPLTFSIVTPPETGRLTGTPPDVVYTAPANFLGTTRFTFSVSDGSESSLSEVQVTVVKRSLTVSAAVDSRRPAEGQQVRFYANAVDEAGASISLEWNFGDGQTSTEELPVHAFTAPGTYDVRLKATTATEEASTTLRIRVRSADAIPVGTSAAPSSSHVGEEGSSLSFRVEAPQPALTYTWDFGDGTANTTGTTASHTWADDGRFTLKLTASDTRGQHWVATRTITIHNAPPVPLPQARVTARVGEPVSVQLAGTDAAGARDPLQWELLGGEGMLSSDGMFRWTPTQPGLATVVTTVMDDDGGEAPLVFQVSSDASAEPEEPEPEEPEPEPSTGCGCGTTSGSASNALGLGLLLALLTFSRRLLG</sequence>
<dbReference type="Gene3D" id="2.60.40.3440">
    <property type="match status" value="7"/>
</dbReference>
<dbReference type="NCBIfam" id="NF012211">
    <property type="entry name" value="tand_rpt_95"/>
    <property type="match status" value="8"/>
</dbReference>
<dbReference type="InterPro" id="IPR035986">
    <property type="entry name" value="PKD_dom_sf"/>
</dbReference>
<dbReference type="PANTHER" id="PTHR45739">
    <property type="entry name" value="MATRIX PROTEIN, PUTATIVE-RELATED"/>
    <property type="match status" value="1"/>
</dbReference>
<evidence type="ECO:0000256" key="1">
    <source>
        <dbReference type="SAM" id="MobiDB-lite"/>
    </source>
</evidence>